<dbReference type="RefSeq" id="WP_263334910.1">
    <property type="nucleotide sequence ID" value="NZ_JAGSYH010000002.1"/>
</dbReference>
<dbReference type="InterPro" id="IPR036514">
    <property type="entry name" value="SGNH_hydro_sf"/>
</dbReference>
<dbReference type="Gene3D" id="3.40.50.1110">
    <property type="entry name" value="SGNH hydrolase"/>
    <property type="match status" value="1"/>
</dbReference>
<dbReference type="EMBL" id="JBHSPH010000001">
    <property type="protein sequence ID" value="MFC5860892.1"/>
    <property type="molecule type" value="Genomic_DNA"/>
</dbReference>
<comment type="caution">
    <text evidence="1">The sequence shown here is derived from an EMBL/GenBank/DDBJ whole genome shotgun (WGS) entry which is preliminary data.</text>
</comment>
<accession>A0ABW1ECA8</accession>
<name>A0ABW1ECA8_9BACT</name>
<evidence type="ECO:0000313" key="2">
    <source>
        <dbReference type="Proteomes" id="UP001596091"/>
    </source>
</evidence>
<dbReference type="SUPFAM" id="SSF52266">
    <property type="entry name" value="SGNH hydrolase"/>
    <property type="match status" value="1"/>
</dbReference>
<gene>
    <name evidence="1" type="ORF">ACFPT7_01140</name>
</gene>
<reference evidence="2" key="1">
    <citation type="journal article" date="2019" name="Int. J. Syst. Evol. Microbiol.">
        <title>The Global Catalogue of Microorganisms (GCM) 10K type strain sequencing project: providing services to taxonomists for standard genome sequencing and annotation.</title>
        <authorList>
            <consortium name="The Broad Institute Genomics Platform"/>
            <consortium name="The Broad Institute Genome Sequencing Center for Infectious Disease"/>
            <person name="Wu L."/>
            <person name="Ma J."/>
        </authorList>
    </citation>
    <scope>NUCLEOTIDE SEQUENCE [LARGE SCALE GENOMIC DNA]</scope>
    <source>
        <strain evidence="2">JCM 4087</strain>
    </source>
</reference>
<sequence>MPVVTAAIAVLLLLNCALIQWSHRLPYYKKLEQIRIAQNPNLLFVGNSLLDHHVNETAFEQAAAAHGANWIALNSALGASLAPEQRLLFQYAETCHPTITTVVIGFYDFQLTDTDHSHVADLVGNRIIGVDHRFPLSETAAAYNFGMISRAELELVRSVPMAAYRANAWKDVEILRRRMAAVGMPQVAINSMGRVDDFTALEADSTQRFDEEAQTFLAAPERFNVSFEAILAEARQANMHVVLLAMPMSPYHLKRFYSRPSWSAYFSALKRLASTRNIQIVDASTWMPDESDFADHLHLSPQAVSEFSMRLGISLAHAEIPQAKQSAAIHSPS</sequence>
<organism evidence="1 2">
    <name type="scientific">Acidicapsa dinghuensis</name>
    <dbReference type="NCBI Taxonomy" id="2218256"/>
    <lineage>
        <taxon>Bacteria</taxon>
        <taxon>Pseudomonadati</taxon>
        <taxon>Acidobacteriota</taxon>
        <taxon>Terriglobia</taxon>
        <taxon>Terriglobales</taxon>
        <taxon>Acidobacteriaceae</taxon>
        <taxon>Acidicapsa</taxon>
    </lineage>
</organism>
<dbReference type="Proteomes" id="UP001596091">
    <property type="component" value="Unassembled WGS sequence"/>
</dbReference>
<evidence type="ECO:0000313" key="1">
    <source>
        <dbReference type="EMBL" id="MFC5860892.1"/>
    </source>
</evidence>
<protein>
    <recommendedName>
        <fullName evidence="3">SGNH/GDSL hydrolase family protein</fullName>
    </recommendedName>
</protein>
<evidence type="ECO:0008006" key="3">
    <source>
        <dbReference type="Google" id="ProtNLM"/>
    </source>
</evidence>
<keyword evidence="2" id="KW-1185">Reference proteome</keyword>
<proteinExistence type="predicted"/>